<dbReference type="EMBL" id="KQ460106">
    <property type="protein sequence ID" value="KPJ17818.1"/>
    <property type="molecule type" value="Genomic_DNA"/>
</dbReference>
<organism evidence="3 4">
    <name type="scientific">Papilio machaon</name>
    <name type="common">Old World swallowtail butterfly</name>
    <dbReference type="NCBI Taxonomy" id="76193"/>
    <lineage>
        <taxon>Eukaryota</taxon>
        <taxon>Metazoa</taxon>
        <taxon>Ecdysozoa</taxon>
        <taxon>Arthropoda</taxon>
        <taxon>Hexapoda</taxon>
        <taxon>Insecta</taxon>
        <taxon>Pterygota</taxon>
        <taxon>Neoptera</taxon>
        <taxon>Endopterygota</taxon>
        <taxon>Lepidoptera</taxon>
        <taxon>Glossata</taxon>
        <taxon>Ditrysia</taxon>
        <taxon>Papilionoidea</taxon>
        <taxon>Papilionidae</taxon>
        <taxon>Papilioninae</taxon>
        <taxon>Papilio</taxon>
    </lineage>
</organism>
<feature type="compositionally biased region" description="Acidic residues" evidence="2">
    <location>
        <begin position="374"/>
        <end position="384"/>
    </location>
</feature>
<sequence>MARSRPSTLCQLRRNGRIGLKSRTPSQLSVRLAYWLPWVSTLGQLYVSADFKRTLPTELAYYEVVTYSLWPTTKAPDDFQELQEEIQDLERQLRQKHYELFQIQRNKYRSKSAPVNSLPKKPEVFVRPQIIMLQNSIDTMKKNLELTSMVSGMEVQSYMSGELCCIVYHLQHDSQHQVKHCLEIDMTLGKNEIKRSSFPLGFNFKAVIEEFDNVMKPACLGSIRKALVAYYDRLAQFDALKKLLNIEAKLFKKLDSSYIEISFFAEANVDNEFVMIPIVLILDYDINDIRPKTYRFNDADLSEDISSVLHTQCTVFRKKELHKAFKDAFMDGIGPYKLLKQLTVDEPNQQLRRKRFRPNRHNPHNDDTFRPEECSDQGDNDDDI</sequence>
<protein>
    <recommendedName>
        <fullName evidence="5">Centromere protein O</fullName>
    </recommendedName>
</protein>
<evidence type="ECO:0000256" key="1">
    <source>
        <dbReference type="SAM" id="Coils"/>
    </source>
</evidence>
<proteinExistence type="predicted"/>
<dbReference type="Proteomes" id="UP000053240">
    <property type="component" value="Unassembled WGS sequence"/>
</dbReference>
<reference evidence="3 4" key="1">
    <citation type="journal article" date="2015" name="Nat. Commun.">
        <title>Outbred genome sequencing and CRISPR/Cas9 gene editing in butterflies.</title>
        <authorList>
            <person name="Li X."/>
            <person name="Fan D."/>
            <person name="Zhang W."/>
            <person name="Liu G."/>
            <person name="Zhang L."/>
            <person name="Zhao L."/>
            <person name="Fang X."/>
            <person name="Chen L."/>
            <person name="Dong Y."/>
            <person name="Chen Y."/>
            <person name="Ding Y."/>
            <person name="Zhao R."/>
            <person name="Feng M."/>
            <person name="Zhu Y."/>
            <person name="Feng Y."/>
            <person name="Jiang X."/>
            <person name="Zhu D."/>
            <person name="Xiang H."/>
            <person name="Feng X."/>
            <person name="Li S."/>
            <person name="Wang J."/>
            <person name="Zhang G."/>
            <person name="Kronforst M.R."/>
            <person name="Wang W."/>
        </authorList>
    </citation>
    <scope>NUCLEOTIDE SEQUENCE [LARGE SCALE GENOMIC DNA]</scope>
    <source>
        <strain evidence="3">Ya'a_city_454_Pm</strain>
        <tissue evidence="3">Whole body</tissue>
    </source>
</reference>
<evidence type="ECO:0000256" key="2">
    <source>
        <dbReference type="SAM" id="MobiDB-lite"/>
    </source>
</evidence>
<feature type="compositionally biased region" description="Basic and acidic residues" evidence="2">
    <location>
        <begin position="363"/>
        <end position="373"/>
    </location>
</feature>
<gene>
    <name evidence="3" type="ORF">RR48_06624</name>
</gene>
<feature type="region of interest" description="Disordered" evidence="2">
    <location>
        <begin position="353"/>
        <end position="384"/>
    </location>
</feature>
<dbReference type="AlphaFoldDB" id="A0A194RJ16"/>
<evidence type="ECO:0000313" key="4">
    <source>
        <dbReference type="Proteomes" id="UP000053240"/>
    </source>
</evidence>
<keyword evidence="1" id="KW-0175">Coiled coil</keyword>
<accession>A0A194RJ16</accession>
<feature type="coiled-coil region" evidence="1">
    <location>
        <begin position="72"/>
        <end position="106"/>
    </location>
</feature>
<feature type="compositionally biased region" description="Basic residues" evidence="2">
    <location>
        <begin position="353"/>
        <end position="362"/>
    </location>
</feature>
<evidence type="ECO:0000313" key="3">
    <source>
        <dbReference type="EMBL" id="KPJ17818.1"/>
    </source>
</evidence>
<name>A0A194RJ16_PAPMA</name>
<dbReference type="InParanoid" id="A0A194RJ16"/>
<evidence type="ECO:0008006" key="5">
    <source>
        <dbReference type="Google" id="ProtNLM"/>
    </source>
</evidence>
<keyword evidence="4" id="KW-1185">Reference proteome</keyword>